<dbReference type="InterPro" id="IPR055746">
    <property type="entry name" value="DUF7322"/>
</dbReference>
<organism evidence="4 5">
    <name type="scientific">Salarchaeum japonicum</name>
    <dbReference type="NCBI Taxonomy" id="555573"/>
    <lineage>
        <taxon>Archaea</taxon>
        <taxon>Methanobacteriati</taxon>
        <taxon>Methanobacteriota</taxon>
        <taxon>Stenosarchaea group</taxon>
        <taxon>Halobacteria</taxon>
        <taxon>Halobacteriales</taxon>
        <taxon>Halobacteriaceae</taxon>
    </lineage>
</organism>
<dbReference type="GeneID" id="68572787"/>
<reference evidence="4 5" key="1">
    <citation type="journal article" date="2019" name="Int. J. Syst. Evol. Microbiol.">
        <title>The Global Catalogue of Microorganisms (GCM) 10K type strain sequencing project: providing services to taxonomists for standard genome sequencing and annotation.</title>
        <authorList>
            <consortium name="The Broad Institute Genomics Platform"/>
            <consortium name="The Broad Institute Genome Sequencing Center for Infectious Disease"/>
            <person name="Wu L."/>
            <person name="Ma J."/>
        </authorList>
    </citation>
    <scope>NUCLEOTIDE SEQUENCE [LARGE SCALE GENOMIC DNA]</scope>
    <source>
        <strain evidence="4 5">JCM 16327</strain>
    </source>
</reference>
<keyword evidence="2" id="KW-1133">Transmembrane helix</keyword>
<feature type="compositionally biased region" description="Acidic residues" evidence="1">
    <location>
        <begin position="13"/>
        <end position="22"/>
    </location>
</feature>
<name>A0AAV3T503_9EURY</name>
<keyword evidence="2" id="KW-0472">Membrane</keyword>
<evidence type="ECO:0000313" key="4">
    <source>
        <dbReference type="EMBL" id="GAA0659646.1"/>
    </source>
</evidence>
<evidence type="ECO:0000256" key="1">
    <source>
        <dbReference type="SAM" id="MobiDB-lite"/>
    </source>
</evidence>
<dbReference type="Pfam" id="PF24008">
    <property type="entry name" value="DUF7322"/>
    <property type="match status" value="1"/>
</dbReference>
<protein>
    <recommendedName>
        <fullName evidence="3">DUF7322 domain-containing protein</fullName>
    </recommendedName>
</protein>
<dbReference type="Proteomes" id="UP001500194">
    <property type="component" value="Unassembled WGS sequence"/>
</dbReference>
<feature type="domain" description="DUF7322" evidence="3">
    <location>
        <begin position="23"/>
        <end position="83"/>
    </location>
</feature>
<feature type="transmembrane region" description="Helical" evidence="2">
    <location>
        <begin position="60"/>
        <end position="79"/>
    </location>
</feature>
<keyword evidence="5" id="KW-1185">Reference proteome</keyword>
<accession>A0AAV3T503</accession>
<dbReference type="EMBL" id="BAAADU010000002">
    <property type="protein sequence ID" value="GAA0659646.1"/>
    <property type="molecule type" value="Genomic_DNA"/>
</dbReference>
<keyword evidence="2" id="KW-0812">Transmembrane</keyword>
<proteinExistence type="predicted"/>
<evidence type="ECO:0000256" key="2">
    <source>
        <dbReference type="SAM" id="Phobius"/>
    </source>
</evidence>
<evidence type="ECO:0000313" key="5">
    <source>
        <dbReference type="Proteomes" id="UP001500194"/>
    </source>
</evidence>
<dbReference type="AlphaFoldDB" id="A0AAV3T503"/>
<sequence length="97" mass="10691">MYNPLKPQTAVPDTDDDEDGESTEVPTEIKLRFWKLVAFLNVGILLFALGLMFLAFRGLLVVGGGTALAGAAILAYCAWDYKRSKARIGEIIDRQDE</sequence>
<evidence type="ECO:0000259" key="3">
    <source>
        <dbReference type="Pfam" id="PF24008"/>
    </source>
</evidence>
<comment type="caution">
    <text evidence="4">The sequence shown here is derived from an EMBL/GenBank/DDBJ whole genome shotgun (WGS) entry which is preliminary data.</text>
</comment>
<feature type="region of interest" description="Disordered" evidence="1">
    <location>
        <begin position="1"/>
        <end position="23"/>
    </location>
</feature>
<gene>
    <name evidence="4" type="ORF">GCM10009019_25270</name>
</gene>
<feature type="transmembrane region" description="Helical" evidence="2">
    <location>
        <begin position="36"/>
        <end position="54"/>
    </location>
</feature>
<dbReference type="RefSeq" id="WP_227262167.1">
    <property type="nucleotide sequence ID" value="NZ_BAAADU010000002.1"/>
</dbReference>